<dbReference type="AlphaFoldDB" id="A0A2P5CIN3"/>
<keyword evidence="2" id="KW-1185">Reference proteome</keyword>
<sequence length="52" mass="5714">MKGTIQSLKFSSSDKMMKASPPLIEVGLRFMTEKEKNVDKLADPAFVQVGIA</sequence>
<dbReference type="Proteomes" id="UP000237000">
    <property type="component" value="Unassembled WGS sequence"/>
</dbReference>
<dbReference type="InParanoid" id="A0A2P5CIN3"/>
<accession>A0A2P5CIN3</accession>
<name>A0A2P5CIN3_TREOI</name>
<dbReference type="EMBL" id="JXTC01000360">
    <property type="protein sequence ID" value="PON60916.1"/>
    <property type="molecule type" value="Genomic_DNA"/>
</dbReference>
<reference evidence="2" key="1">
    <citation type="submission" date="2016-06" db="EMBL/GenBank/DDBJ databases">
        <title>Parallel loss of symbiosis genes in relatives of nitrogen-fixing non-legume Parasponia.</title>
        <authorList>
            <person name="Van Velzen R."/>
            <person name="Holmer R."/>
            <person name="Bu F."/>
            <person name="Rutten L."/>
            <person name="Van Zeijl A."/>
            <person name="Liu W."/>
            <person name="Santuari L."/>
            <person name="Cao Q."/>
            <person name="Sharma T."/>
            <person name="Shen D."/>
            <person name="Roswanjaya Y."/>
            <person name="Wardhani T."/>
            <person name="Kalhor M.S."/>
            <person name="Jansen J."/>
            <person name="Van den Hoogen J."/>
            <person name="Gungor B."/>
            <person name="Hartog M."/>
            <person name="Hontelez J."/>
            <person name="Verver J."/>
            <person name="Yang W.-C."/>
            <person name="Schijlen E."/>
            <person name="Repin R."/>
            <person name="Schilthuizen M."/>
            <person name="Schranz E."/>
            <person name="Heidstra R."/>
            <person name="Miyata K."/>
            <person name="Fedorova E."/>
            <person name="Kohlen W."/>
            <person name="Bisseling T."/>
            <person name="Smit S."/>
            <person name="Geurts R."/>
        </authorList>
    </citation>
    <scope>NUCLEOTIDE SEQUENCE [LARGE SCALE GENOMIC DNA]</scope>
    <source>
        <strain evidence="2">cv. RG33-2</strain>
    </source>
</reference>
<gene>
    <name evidence="1" type="ORF">TorRG33x02_283350</name>
</gene>
<evidence type="ECO:0000313" key="1">
    <source>
        <dbReference type="EMBL" id="PON60916.1"/>
    </source>
</evidence>
<organism evidence="1 2">
    <name type="scientific">Trema orientale</name>
    <name type="common">Charcoal tree</name>
    <name type="synonym">Celtis orientalis</name>
    <dbReference type="NCBI Taxonomy" id="63057"/>
    <lineage>
        <taxon>Eukaryota</taxon>
        <taxon>Viridiplantae</taxon>
        <taxon>Streptophyta</taxon>
        <taxon>Embryophyta</taxon>
        <taxon>Tracheophyta</taxon>
        <taxon>Spermatophyta</taxon>
        <taxon>Magnoliopsida</taxon>
        <taxon>eudicotyledons</taxon>
        <taxon>Gunneridae</taxon>
        <taxon>Pentapetalae</taxon>
        <taxon>rosids</taxon>
        <taxon>fabids</taxon>
        <taxon>Rosales</taxon>
        <taxon>Cannabaceae</taxon>
        <taxon>Trema</taxon>
    </lineage>
</organism>
<comment type="caution">
    <text evidence="1">The sequence shown here is derived from an EMBL/GenBank/DDBJ whole genome shotgun (WGS) entry which is preliminary data.</text>
</comment>
<protein>
    <submittedName>
        <fullName evidence="1">Uncharacterized protein</fullName>
    </submittedName>
</protein>
<proteinExistence type="predicted"/>
<evidence type="ECO:0000313" key="2">
    <source>
        <dbReference type="Proteomes" id="UP000237000"/>
    </source>
</evidence>